<dbReference type="InterPro" id="IPR015590">
    <property type="entry name" value="Aldehyde_DH_dom"/>
</dbReference>
<keyword evidence="8" id="KW-1185">Reference proteome</keyword>
<dbReference type="GO" id="GO:0009450">
    <property type="term" value="P:gamma-aminobutyric acid catabolic process"/>
    <property type="evidence" value="ECO:0007669"/>
    <property type="project" value="TreeGrafter"/>
</dbReference>
<keyword evidence="2" id="KW-0521">NADP</keyword>
<dbReference type="InterPro" id="IPR050740">
    <property type="entry name" value="Aldehyde_DH_Superfamily"/>
</dbReference>
<dbReference type="Gene3D" id="3.40.605.10">
    <property type="entry name" value="Aldehyde Dehydrogenase, Chain A, domain 1"/>
    <property type="match status" value="1"/>
</dbReference>
<evidence type="ECO:0000256" key="3">
    <source>
        <dbReference type="ARBA" id="ARBA00023002"/>
    </source>
</evidence>
<dbReference type="InterPro" id="IPR016163">
    <property type="entry name" value="Ald_DH_C"/>
</dbReference>
<reference evidence="7" key="1">
    <citation type="submission" date="2023-06" db="EMBL/GenBank/DDBJ databases">
        <title>Genome-scale phylogeny and comparative genomics of the fungal order Sordariales.</title>
        <authorList>
            <consortium name="Lawrence Berkeley National Laboratory"/>
            <person name="Hensen N."/>
            <person name="Bonometti L."/>
            <person name="Westerberg I."/>
            <person name="Brannstrom I.O."/>
            <person name="Guillou S."/>
            <person name="Cros-Aarteil S."/>
            <person name="Calhoun S."/>
            <person name="Haridas S."/>
            <person name="Kuo A."/>
            <person name="Mondo S."/>
            <person name="Pangilinan J."/>
            <person name="Riley R."/>
            <person name="Labutti K."/>
            <person name="Andreopoulos B."/>
            <person name="Lipzen A."/>
            <person name="Chen C."/>
            <person name="Yanf M."/>
            <person name="Daum C."/>
            <person name="Ng V."/>
            <person name="Clum A."/>
            <person name="Steindorff A."/>
            <person name="Ohm R."/>
            <person name="Martin F."/>
            <person name="Silar P."/>
            <person name="Natvig D."/>
            <person name="Lalanne C."/>
            <person name="Gautier V."/>
            <person name="Ament-Velasquez S.L."/>
            <person name="Kruys A."/>
            <person name="Hutchinson M.I."/>
            <person name="Powell A.J."/>
            <person name="Barry K."/>
            <person name="Miller A.N."/>
            <person name="Grigoriev I.V."/>
            <person name="Debuchy R."/>
            <person name="Gladieux P."/>
            <person name="Thoren M.H."/>
            <person name="Johannesson H."/>
        </authorList>
    </citation>
    <scope>NUCLEOTIDE SEQUENCE</scope>
    <source>
        <strain evidence="7">SMH4607-1</strain>
    </source>
</reference>
<evidence type="ECO:0000313" key="7">
    <source>
        <dbReference type="EMBL" id="KAK0719302.1"/>
    </source>
</evidence>
<dbReference type="CDD" id="cd07105">
    <property type="entry name" value="ALDH_SaliADH"/>
    <property type="match status" value="1"/>
</dbReference>
<dbReference type="PROSITE" id="PS00687">
    <property type="entry name" value="ALDEHYDE_DEHYDR_GLU"/>
    <property type="match status" value="1"/>
</dbReference>
<dbReference type="InterPro" id="IPR029510">
    <property type="entry name" value="Ald_DH_CS_GLU"/>
</dbReference>
<gene>
    <name evidence="7" type="ORF">B0H67DRAFT_599139</name>
</gene>
<proteinExistence type="inferred from homology"/>
<name>A0AA40DZE1_9PEZI</name>
<evidence type="ECO:0000259" key="6">
    <source>
        <dbReference type="Pfam" id="PF00171"/>
    </source>
</evidence>
<evidence type="ECO:0000256" key="4">
    <source>
        <dbReference type="PROSITE-ProRule" id="PRU10007"/>
    </source>
</evidence>
<dbReference type="InterPro" id="IPR016161">
    <property type="entry name" value="Ald_DH/histidinol_DH"/>
</dbReference>
<dbReference type="GO" id="GO:0004777">
    <property type="term" value="F:succinate-semialdehyde dehydrogenase (NAD+) activity"/>
    <property type="evidence" value="ECO:0007669"/>
    <property type="project" value="TreeGrafter"/>
</dbReference>
<dbReference type="PANTHER" id="PTHR43353:SF6">
    <property type="entry name" value="CYTOPLASMIC ALDEHYDE DEHYDROGENASE (EUROFUNG)"/>
    <property type="match status" value="1"/>
</dbReference>
<feature type="active site" evidence="4">
    <location>
        <position position="258"/>
    </location>
</feature>
<comment type="similarity">
    <text evidence="1 5">Belongs to the aldehyde dehydrogenase family.</text>
</comment>
<dbReference type="Proteomes" id="UP001172102">
    <property type="component" value="Unassembled WGS sequence"/>
</dbReference>
<evidence type="ECO:0000313" key="8">
    <source>
        <dbReference type="Proteomes" id="UP001172102"/>
    </source>
</evidence>
<dbReference type="Pfam" id="PF00171">
    <property type="entry name" value="Aldedh"/>
    <property type="match status" value="1"/>
</dbReference>
<protein>
    <submittedName>
        <fullName evidence="7">Aldehyde/histidinol dehydrogenase</fullName>
    </submittedName>
</protein>
<feature type="domain" description="Aldehyde dehydrogenase" evidence="6">
    <location>
        <begin position="26"/>
        <end position="479"/>
    </location>
</feature>
<dbReference type="SUPFAM" id="SSF53720">
    <property type="entry name" value="ALDH-like"/>
    <property type="match status" value="1"/>
</dbReference>
<sequence length="483" mass="51802">MGLNGNDAVPYSVPFFINGREVHPQGSFDVTSPATGEVVSRGGSATVVEVEAAIDAAANAFKTWKQTLPRERRGIFFKAAEVMQKRTDELCGYMMEETGCPRQWADVNIGIAQDFLYDVAGRVGSLEGTVPVTRDPNIGAMVLKEPFGVILAIAPWNAPYILGMRSVLLPIAAGNTAILKGSELCPRTMWGLCSVFHEAGLPAGVLNLLVHAPADAAAITQSLIAHASVKKINFTGSTAVGRIIGKIAGEHLKPVLLELGGKAPAIVWEDADLDNAAVQCALGAFLNSGQICMSTERILVHKSVRAEFEKKLVGAISHTLGSQTDALVLITGAAVERNRKLIQDALAKGASLLYGDATTTKEPTKTRMRPAVISGVKSDMEIYQTESFGPTVSLIEIETEEDALRIANDTEYGLSSAIFTEDLRRGLRFAKEIETGAVHINSMTVHDESALPHGGVKASGYGRFNANHGLNEWVRTKTVTYRY</sequence>
<accession>A0AA40DZE1</accession>
<dbReference type="Gene3D" id="3.40.309.10">
    <property type="entry name" value="Aldehyde Dehydrogenase, Chain A, domain 2"/>
    <property type="match status" value="1"/>
</dbReference>
<dbReference type="PANTHER" id="PTHR43353">
    <property type="entry name" value="SUCCINATE-SEMIALDEHYDE DEHYDROGENASE, MITOCHONDRIAL"/>
    <property type="match status" value="1"/>
</dbReference>
<evidence type="ECO:0000256" key="5">
    <source>
        <dbReference type="RuleBase" id="RU003345"/>
    </source>
</evidence>
<dbReference type="InterPro" id="IPR016162">
    <property type="entry name" value="Ald_DH_N"/>
</dbReference>
<comment type="caution">
    <text evidence="7">The sequence shown here is derived from an EMBL/GenBank/DDBJ whole genome shotgun (WGS) entry which is preliminary data.</text>
</comment>
<organism evidence="7 8">
    <name type="scientific">Lasiosphaeris hirsuta</name>
    <dbReference type="NCBI Taxonomy" id="260670"/>
    <lineage>
        <taxon>Eukaryota</taxon>
        <taxon>Fungi</taxon>
        <taxon>Dikarya</taxon>
        <taxon>Ascomycota</taxon>
        <taxon>Pezizomycotina</taxon>
        <taxon>Sordariomycetes</taxon>
        <taxon>Sordariomycetidae</taxon>
        <taxon>Sordariales</taxon>
        <taxon>Lasiosphaeriaceae</taxon>
        <taxon>Lasiosphaeris</taxon>
    </lineage>
</organism>
<dbReference type="FunFam" id="3.40.309.10:FF:000010">
    <property type="entry name" value="Gamma-aminobutyraldehyde dehydrogenase"/>
    <property type="match status" value="1"/>
</dbReference>
<evidence type="ECO:0000256" key="2">
    <source>
        <dbReference type="ARBA" id="ARBA00022857"/>
    </source>
</evidence>
<keyword evidence="3 5" id="KW-0560">Oxidoreductase</keyword>
<evidence type="ECO:0000256" key="1">
    <source>
        <dbReference type="ARBA" id="ARBA00009986"/>
    </source>
</evidence>
<dbReference type="EMBL" id="JAUKUA010000003">
    <property type="protein sequence ID" value="KAK0719302.1"/>
    <property type="molecule type" value="Genomic_DNA"/>
</dbReference>
<dbReference type="AlphaFoldDB" id="A0AA40DZE1"/>
<dbReference type="FunFam" id="3.40.605.10:FF:000012">
    <property type="entry name" value="NAD-dependent succinate-semialdehyde dehydrogenase"/>
    <property type="match status" value="1"/>
</dbReference>